<dbReference type="GeneID" id="104708153"/>
<gene>
    <name evidence="3" type="primary">LOC104708153</name>
</gene>
<reference evidence="3" key="2">
    <citation type="submission" date="2025-08" db="UniProtKB">
        <authorList>
            <consortium name="RefSeq"/>
        </authorList>
    </citation>
    <scope>IDENTIFICATION</scope>
    <source>
        <tissue evidence="3">Leaf</tissue>
    </source>
</reference>
<sequence length="188" mass="21331">MLKYFSGGDVNKTIIIWDVKACPIPEGLDSYDIWKNVQKSLSNIGYPTTHILEFRAYCDYFLTDDSRPSGPYIPLMHASSGDSKEAEDERRKKILVELLCEAGENRSRMNLLLIIGDVSEQTQFMRALKFLKEAKPHNVFLALPRPPSSEDLVATVREVWLWETLAVGGYPMGYIPSEDDSDYDSSDD</sequence>
<protein>
    <submittedName>
        <fullName evidence="3">Uncharacterized protein LOC104708153</fullName>
    </submittedName>
</protein>
<dbReference type="PANTHER" id="PTHR14379">
    <property type="entry name" value="LIMKAIN B LKAP"/>
    <property type="match status" value="1"/>
</dbReference>
<dbReference type="InterPro" id="IPR024768">
    <property type="entry name" value="Marf1"/>
</dbReference>
<evidence type="ECO:0000313" key="3">
    <source>
        <dbReference type="RefSeq" id="XP_010422960.1"/>
    </source>
</evidence>
<feature type="domain" description="NYN" evidence="1">
    <location>
        <begin position="12"/>
        <end position="155"/>
    </location>
</feature>
<organism evidence="2 3">
    <name type="scientific">Camelina sativa</name>
    <name type="common">False flax</name>
    <name type="synonym">Myagrum sativum</name>
    <dbReference type="NCBI Taxonomy" id="90675"/>
    <lineage>
        <taxon>Eukaryota</taxon>
        <taxon>Viridiplantae</taxon>
        <taxon>Streptophyta</taxon>
        <taxon>Embryophyta</taxon>
        <taxon>Tracheophyta</taxon>
        <taxon>Spermatophyta</taxon>
        <taxon>Magnoliopsida</taxon>
        <taxon>eudicotyledons</taxon>
        <taxon>Gunneridae</taxon>
        <taxon>Pentapetalae</taxon>
        <taxon>rosids</taxon>
        <taxon>malvids</taxon>
        <taxon>Brassicales</taxon>
        <taxon>Brassicaceae</taxon>
        <taxon>Camelineae</taxon>
        <taxon>Camelina</taxon>
    </lineage>
</organism>
<dbReference type="CDD" id="cd10910">
    <property type="entry name" value="PIN_limkain_b1_N_like"/>
    <property type="match status" value="1"/>
</dbReference>
<reference evidence="2" key="1">
    <citation type="journal article" date="2014" name="Nat. Commun.">
        <title>The emerging biofuel crop Camelina sativa retains a highly undifferentiated hexaploid genome structure.</title>
        <authorList>
            <person name="Kagale S."/>
            <person name="Koh C."/>
            <person name="Nixon J."/>
            <person name="Bollina V."/>
            <person name="Clarke W.E."/>
            <person name="Tuteja R."/>
            <person name="Spillane C."/>
            <person name="Robinson S.J."/>
            <person name="Links M.G."/>
            <person name="Clarke C."/>
            <person name="Higgins E.E."/>
            <person name="Huebert T."/>
            <person name="Sharpe A.G."/>
            <person name="Parkin I.A."/>
        </authorList>
    </citation>
    <scope>NUCLEOTIDE SEQUENCE [LARGE SCALE GENOMIC DNA]</scope>
    <source>
        <strain evidence="2">cv. DH55</strain>
    </source>
</reference>
<dbReference type="Pfam" id="PF01936">
    <property type="entry name" value="NYN"/>
    <property type="match status" value="1"/>
</dbReference>
<dbReference type="Proteomes" id="UP000694864">
    <property type="component" value="Chromosome 8"/>
</dbReference>
<proteinExistence type="predicted"/>
<dbReference type="InterPro" id="IPR021139">
    <property type="entry name" value="NYN"/>
</dbReference>
<keyword evidence="2" id="KW-1185">Reference proteome</keyword>
<name>A0ABM0T9M8_CAMSA</name>
<evidence type="ECO:0000313" key="2">
    <source>
        <dbReference type="Proteomes" id="UP000694864"/>
    </source>
</evidence>
<dbReference type="PANTHER" id="PTHR14379:SF28">
    <property type="entry name" value="EMB|CAB71865.1-RELATED"/>
    <property type="match status" value="1"/>
</dbReference>
<dbReference type="RefSeq" id="XP_010422960.1">
    <property type="nucleotide sequence ID" value="XM_010424658.2"/>
</dbReference>
<accession>A0ABM0T9M8</accession>
<evidence type="ECO:0000259" key="1">
    <source>
        <dbReference type="Pfam" id="PF01936"/>
    </source>
</evidence>